<keyword evidence="6" id="KW-0560">Oxidoreductase</keyword>
<sequence>MSRSRYSIPSPSVELHHEFSLATMEPLAIIGMACRFPQEGDNNENFWKMLMSGKSAMTPFPQNRFNMDGHYHPDAEHGGTFHVKGGHFMAGDPAEFDNQFFSEVMSLDPQQRLLMENVYQALENAGIPLDRVRGSDTSVFSSGFNHDYLQLLNSDPELKLKYKPMGSSNAILSGRISWFFDFKGPSLTVDTACSSSMVAFHLGAQSLRDNESEMSVICGVNVSTYPTDWFGMAHHGFLAGDGKSYSFDHRASGYSRGEGVATVLIKRLSTALRDGDTIRAVVRATGLNQDGRTPGITLPSATAQEQMIREVYKRGGLDLAETAYIEAHATGTAAGDPIEARAIANSFNTADRASPLIVGAVKSAIGHTEGASGLAGIIKSVMVLESAMIPPNTNFEKVNPKIPVDKWRLQLPLQPTPWPSPGIRQISINSFGVSGTNGHVVLQDALHYLQQHNLIGLHKTLPYPGHVNGHTVNGNGHLNSQSITGVDAPNGHAHQNGNSITGQTPLIFSLSSFDEQGVQRNANSLASYLNDQLSESSSNTQVYLRDLAYTLAAKRTAFQWRSYCLASSLEDLIKTLTTDSSIVKPLRTRAAPSIAFVFTGQGAQWYAMGREFLAFPIFKASLESASQYIQELGSSWSLYEELLKDQSESQIDKPQLSHPSCTAIQVALVDLLSSWNLRPARVVGHSSGESAAAYCAGKISRQTAWKVAYYRGYVSSQVSSSGSMLAVGLATSDLNEYLQKVDAKLAGELTVACYNSPKNHTVSGDTAKIDELKRILDEDNVFARTLKVNTAYHSAHMKTVAEEYLRLLGDMEPSDAQFPTDMYSSVTGARVDNDIAAQYWVDNLISPVRFTDALLKMSLERSKSSVSVNTSNSVIQEIIEIGPHSALRSAIKETLASHFNDNQLIGYHAVLNRNNPGPETLLRTIGDLFARGSVVDIALVNQASLSNSSKELPTMLTNLPPYAFNHSQTTWYESRLSRNYRFRKYPRHDLFGAPVPDWNPEEPVWRNFVRISEQPWLRDHVSSQMLHKSCEILTCCRSPVVLSIQGRMYIPQARYIIMAIEASKQIASPDVKLLGFHLKDISIKSALIIPDNKDGIEVKFAMVGMDESSLEKSKSWRKWTVTSYNTVADNWVEHCTGYIQTQYEVSPGPIDEGLEEALELLASKKMLKDSVERCTTPTSINYDNLDTVGLHFGPLFQNLSDVVVNKGKGEVASLITVPDVAKTMPKNFAHPHMIHPSTLDSMMHLFIAESPMVPTFIKEVRISANTESTPGHKFRGFGVSKLSGSQKFHSDITIWDDETREERIAVRGWSGKSLGSDVSSVEAKKLCHVVEWMPDLNLVKQPKLKAQLASDQENKDYLQNIRRLQLASVLYVTLALEDLKGYPVSNYEGHFKNYYEWCVKIREDLHQNLLPHLDFDEWKRYTENESLREDLFTQIIEHNAEGRLLVRMGENLAPVLRKEVDPLHLMFGQDNILDELYRNMVESGNLPVLLKAYLEIVHHNNVNLNIMEIGAGTGSLSAPVLEALGPSAADEQRLLNDSSIAKYTYTDVSSAFFEKAKDKFKRWRNVLEFRTFNIENEASKQGFEQGTYDFIFAGNVIHATADLKKVLSNLRSLLKPGGKLVMYEGIRQDRLWLPLSFGQLKGWWLSVEPNRKWCPSISEPEWDTVLRGAGFTGITTILQDREIADICGQSIMVAENNEVIGLQDANRKIHIISSAATRSLATALQSRITSDFGYKNCSIVSLSDLSNTELIYDTCISLIDLERPLLAQLTEQQYNDLNHIIATSDGVLWLSGDFQKDPSQYMITGLIRTVRWERDLDAPNLITLAAAEPRPEDDQFIESIVSVFKHQFVDNIEDKGKNAEYLLKDNELLTNRLIDAQNVNGFIHSNFAEADPKQGPLGEAGRPIMLDTSSPGSLSALHFATDPVWARPMAENEVEVEIRAVGLNFRDVLIALGEHVAACLGNEAAGYVSRIGSKVTNVQVGDRVVYINGLVDGGCLKTFGRQSADAVVKLPDSVSFEDAASLPCVYSTAIHGLYDIAHLSEGETVLIHAAAGGVGQAAIQLANLVGAEVFATVSTPEKRDLLINEYGVKKDHIFSSRDLSFVKGIMRMTNNRGIDVVLNSLSGDALRASWDVLAPFGRFIEIGKKDAQSNGRIHLSPLLRQTVMASVDLGTIMNYKPKMLGQLITETLRLFAEGKVRLAKPTRVMDYTQIEEAFRSLQSGKSMGKTVFKPSPTDLVPIMPEKTFPLQFDQNASYVLAGGLGGLGRSIARWMVSRGAKHLIFVSRSGAASKSAQELLQELEATGCSVHVFACDVSNETLLSSIIDQCKAKLPEIKGCVQGSMVLKDSMFENMTYENFQAALKPKFQGSWNLHKLLPTSMDFFLLLSSAMGILGSRSQANYAAGNTYQDALAIHRHSLGLPATSIDLGNILSVGYVAENKSRFKMIPRISSMLESIREDEIHLILEYHLDHRHPRSSQTVSGLTNAALYKQRRMPVPSYLNLPLFRHLQSETSAANDAVEDDPILLVPIQLAAATAIDEAVVIVANGIRLKLSKLLSMAADDIDPGKSISSNGVDSLVATEFRTWLAKTLKADLPMLDIMGTSSILTFSENVVCLSKLVQIASSS</sequence>
<feature type="region of interest" description="N-terminal hotdog fold" evidence="9">
    <location>
        <begin position="988"/>
        <end position="1146"/>
    </location>
</feature>
<dbReference type="Pfam" id="PF00698">
    <property type="entry name" value="Acyl_transf_1"/>
    <property type="match status" value="1"/>
</dbReference>
<dbReference type="SUPFAM" id="SSF50129">
    <property type="entry name" value="GroES-like"/>
    <property type="match status" value="1"/>
</dbReference>
<dbReference type="Pfam" id="PF22621">
    <property type="entry name" value="CurL-like_PKS_C"/>
    <property type="match status" value="1"/>
</dbReference>
<dbReference type="Gene3D" id="3.40.50.720">
    <property type="entry name" value="NAD(P)-binding Rossmann-like Domain"/>
    <property type="match status" value="2"/>
</dbReference>
<dbReference type="CDD" id="cd05195">
    <property type="entry name" value="enoyl_red"/>
    <property type="match status" value="1"/>
</dbReference>
<dbReference type="Gene3D" id="3.40.366.10">
    <property type="entry name" value="Malonyl-Coenzyme A Acyl Carrier Protein, domain 2"/>
    <property type="match status" value="1"/>
</dbReference>
<evidence type="ECO:0000313" key="13">
    <source>
        <dbReference type="EMBL" id="KAF3056695.1"/>
    </source>
</evidence>
<dbReference type="Gene3D" id="3.40.50.150">
    <property type="entry name" value="Vaccinia Virus protein VP39"/>
    <property type="match status" value="1"/>
</dbReference>
<dbReference type="InterPro" id="IPR016035">
    <property type="entry name" value="Acyl_Trfase/lysoPLipase"/>
</dbReference>
<dbReference type="Gene3D" id="3.40.47.10">
    <property type="match status" value="1"/>
</dbReference>
<dbReference type="SMART" id="SM00823">
    <property type="entry name" value="PKS_PP"/>
    <property type="match status" value="1"/>
</dbReference>
<accession>A0A9P4X448</accession>
<dbReference type="Pfam" id="PF08659">
    <property type="entry name" value="KR"/>
    <property type="match status" value="1"/>
</dbReference>
<keyword evidence="5" id="KW-0521">NADP</keyword>
<dbReference type="InterPro" id="IPR014031">
    <property type="entry name" value="Ketoacyl_synth_C"/>
</dbReference>
<evidence type="ECO:0000256" key="8">
    <source>
        <dbReference type="ARBA" id="ARBA00023315"/>
    </source>
</evidence>
<dbReference type="InterPro" id="IPR056501">
    <property type="entry name" value="NAD-bd_HRPKS_sdrA"/>
</dbReference>
<gene>
    <name evidence="13" type="ORF">CFAM422_012799</name>
</gene>
<dbReference type="InterPro" id="IPR049551">
    <property type="entry name" value="PKS_DH_C"/>
</dbReference>
<dbReference type="InterPro" id="IPR016036">
    <property type="entry name" value="Malonyl_transacylase_ACP-bd"/>
</dbReference>
<dbReference type="InterPro" id="IPR001227">
    <property type="entry name" value="Ac_transferase_dom_sf"/>
</dbReference>
<dbReference type="InterPro" id="IPR018201">
    <property type="entry name" value="Ketoacyl_synth_AS"/>
</dbReference>
<reference evidence="13 14" key="1">
    <citation type="submission" date="2018-06" db="EMBL/GenBank/DDBJ databases">
        <title>Genome analysis of cellulolytic fungus Trichoderma lentiforme CFAM-422.</title>
        <authorList>
            <person name="Steindorff A.S."/>
            <person name="Formighieri E.F."/>
            <person name="Midorikawa G.E.O."/>
            <person name="Tamietti M.S."/>
            <person name="Ramos E.Z."/>
            <person name="Silva A.S."/>
            <person name="Bon E.P.S."/>
            <person name="Mendes T.D."/>
            <person name="Damaso M.C.T."/>
            <person name="Favaro L.C.L."/>
        </authorList>
    </citation>
    <scope>NUCLEOTIDE SEQUENCE [LARGE SCALE GENOMIC DNA]</scope>
    <source>
        <strain evidence="13 14">CFAM-422</strain>
    </source>
</reference>
<dbReference type="InterPro" id="IPR013154">
    <property type="entry name" value="ADH-like_N"/>
</dbReference>
<dbReference type="PROSITE" id="PS52004">
    <property type="entry name" value="KS3_2"/>
    <property type="match status" value="1"/>
</dbReference>
<organism evidence="13 14">
    <name type="scientific">Trichoderma lentiforme</name>
    <dbReference type="NCBI Taxonomy" id="1567552"/>
    <lineage>
        <taxon>Eukaryota</taxon>
        <taxon>Fungi</taxon>
        <taxon>Dikarya</taxon>
        <taxon>Ascomycota</taxon>
        <taxon>Pezizomycotina</taxon>
        <taxon>Sordariomycetes</taxon>
        <taxon>Hypocreomycetidae</taxon>
        <taxon>Hypocreales</taxon>
        <taxon>Hypocreaceae</taxon>
        <taxon>Trichoderma</taxon>
    </lineage>
</organism>
<dbReference type="InterPro" id="IPR020806">
    <property type="entry name" value="PKS_PP-bd"/>
</dbReference>
<evidence type="ECO:0000256" key="3">
    <source>
        <dbReference type="ARBA" id="ARBA00022553"/>
    </source>
</evidence>
<dbReference type="SMART" id="SM00827">
    <property type="entry name" value="PKS_AT"/>
    <property type="match status" value="1"/>
</dbReference>
<dbReference type="InterPro" id="IPR036291">
    <property type="entry name" value="NAD(P)-bd_dom_sf"/>
</dbReference>
<evidence type="ECO:0000259" key="10">
    <source>
        <dbReference type="PROSITE" id="PS50075"/>
    </source>
</evidence>
<dbReference type="InterPro" id="IPR032821">
    <property type="entry name" value="PKS_assoc"/>
</dbReference>
<dbReference type="InterPro" id="IPR013968">
    <property type="entry name" value="PKS_KR"/>
</dbReference>
<dbReference type="GO" id="GO:0016491">
    <property type="term" value="F:oxidoreductase activity"/>
    <property type="evidence" value="ECO:0007669"/>
    <property type="project" value="UniProtKB-KW"/>
</dbReference>
<dbReference type="Gene3D" id="3.10.129.110">
    <property type="entry name" value="Polyketide synthase dehydratase"/>
    <property type="match status" value="1"/>
</dbReference>
<dbReference type="Pfam" id="PF00550">
    <property type="entry name" value="PP-binding"/>
    <property type="match status" value="1"/>
</dbReference>
<comment type="pathway">
    <text evidence="1">Secondary metabolite biosynthesis.</text>
</comment>
<dbReference type="InterPro" id="IPR011032">
    <property type="entry name" value="GroES-like_sf"/>
</dbReference>
<dbReference type="InterPro" id="IPR036736">
    <property type="entry name" value="ACP-like_sf"/>
</dbReference>
<evidence type="ECO:0000256" key="6">
    <source>
        <dbReference type="ARBA" id="ARBA00023002"/>
    </source>
</evidence>
<dbReference type="InterPro" id="IPR057326">
    <property type="entry name" value="KR_dom"/>
</dbReference>
<feature type="domain" description="PKS/mFAS DH" evidence="12">
    <location>
        <begin position="988"/>
        <end position="1320"/>
    </location>
</feature>
<dbReference type="GO" id="GO:0004312">
    <property type="term" value="F:fatty acid synthase activity"/>
    <property type="evidence" value="ECO:0007669"/>
    <property type="project" value="TreeGrafter"/>
</dbReference>
<dbReference type="SMART" id="SM00825">
    <property type="entry name" value="PKS_KS"/>
    <property type="match status" value="1"/>
</dbReference>
<dbReference type="Pfam" id="PF13602">
    <property type="entry name" value="ADH_zinc_N_2"/>
    <property type="match status" value="1"/>
</dbReference>
<evidence type="ECO:0000259" key="11">
    <source>
        <dbReference type="PROSITE" id="PS52004"/>
    </source>
</evidence>
<dbReference type="InterPro" id="IPR009081">
    <property type="entry name" value="PP-bd_ACP"/>
</dbReference>
<dbReference type="PROSITE" id="PS00606">
    <property type="entry name" value="KS3_1"/>
    <property type="match status" value="1"/>
</dbReference>
<dbReference type="Pfam" id="PF08242">
    <property type="entry name" value="Methyltransf_12"/>
    <property type="match status" value="1"/>
</dbReference>
<keyword evidence="3" id="KW-0597">Phosphoprotein</keyword>
<dbReference type="SUPFAM" id="SSF53901">
    <property type="entry name" value="Thiolase-like"/>
    <property type="match status" value="1"/>
</dbReference>
<dbReference type="GO" id="GO:0044550">
    <property type="term" value="P:secondary metabolite biosynthetic process"/>
    <property type="evidence" value="ECO:0007669"/>
    <property type="project" value="TreeGrafter"/>
</dbReference>
<keyword evidence="4" id="KW-0808">Transferase</keyword>
<dbReference type="SUPFAM" id="SSF55048">
    <property type="entry name" value="Probable ACP-binding domain of malonyl-CoA ACP transacylase"/>
    <property type="match status" value="1"/>
</dbReference>
<dbReference type="InterPro" id="IPR014043">
    <property type="entry name" value="Acyl_transferase_dom"/>
</dbReference>
<dbReference type="CDD" id="cd02440">
    <property type="entry name" value="AdoMet_MTases"/>
    <property type="match status" value="1"/>
</dbReference>
<dbReference type="InterPro" id="IPR050091">
    <property type="entry name" value="PKS_NRPS_Biosynth_Enz"/>
</dbReference>
<feature type="domain" description="Carrier" evidence="10">
    <location>
        <begin position="2537"/>
        <end position="2617"/>
    </location>
</feature>
<dbReference type="Pfam" id="PF14765">
    <property type="entry name" value="PS-DH"/>
    <property type="match status" value="1"/>
</dbReference>
<dbReference type="InterPro" id="IPR014030">
    <property type="entry name" value="Ketoacyl_synth_N"/>
</dbReference>
<dbReference type="Pfam" id="PF16197">
    <property type="entry name" value="KAsynt_C_assoc"/>
    <property type="match status" value="1"/>
</dbReference>
<dbReference type="InterPro" id="IPR020843">
    <property type="entry name" value="ER"/>
</dbReference>
<dbReference type="Proteomes" id="UP000801864">
    <property type="component" value="Unassembled WGS sequence"/>
</dbReference>
<dbReference type="GO" id="GO:0004315">
    <property type="term" value="F:3-oxoacyl-[acyl-carrier-protein] synthase activity"/>
    <property type="evidence" value="ECO:0007669"/>
    <property type="project" value="InterPro"/>
</dbReference>
<evidence type="ECO:0000256" key="5">
    <source>
        <dbReference type="ARBA" id="ARBA00022857"/>
    </source>
</evidence>
<dbReference type="InterPro" id="IPR049900">
    <property type="entry name" value="PKS_mFAS_DH"/>
</dbReference>
<keyword evidence="2" id="KW-0596">Phosphopantetheine</keyword>
<dbReference type="Pfam" id="PF08240">
    <property type="entry name" value="ADH_N"/>
    <property type="match status" value="1"/>
</dbReference>
<comment type="caution">
    <text evidence="13">The sequence shown here is derived from an EMBL/GenBank/DDBJ whole genome shotgun (WGS) entry which is preliminary data.</text>
</comment>
<dbReference type="SUPFAM" id="SSF53335">
    <property type="entry name" value="S-adenosyl-L-methionine-dependent methyltransferases"/>
    <property type="match status" value="1"/>
</dbReference>
<dbReference type="EMBL" id="QLNT01000032">
    <property type="protein sequence ID" value="KAF3056695.1"/>
    <property type="molecule type" value="Genomic_DNA"/>
</dbReference>
<feature type="domain" description="Ketosynthase family 3 (KS3)" evidence="11">
    <location>
        <begin position="24"/>
        <end position="444"/>
    </location>
</feature>
<dbReference type="GO" id="GO:0006633">
    <property type="term" value="P:fatty acid biosynthetic process"/>
    <property type="evidence" value="ECO:0007669"/>
    <property type="project" value="InterPro"/>
</dbReference>
<dbReference type="InterPro" id="IPR020841">
    <property type="entry name" value="PKS_Beta-ketoAc_synthase_dom"/>
</dbReference>
<dbReference type="InterPro" id="IPR016039">
    <property type="entry name" value="Thiolase-like"/>
</dbReference>
<dbReference type="Gene3D" id="3.90.180.10">
    <property type="entry name" value="Medium-chain alcohol dehydrogenases, catalytic domain"/>
    <property type="match status" value="1"/>
</dbReference>
<keyword evidence="8" id="KW-0012">Acyltransferase</keyword>
<dbReference type="PANTHER" id="PTHR43775:SF29">
    <property type="entry name" value="ASPERFURANONE POLYKETIDE SYNTHASE AFOG-RELATED"/>
    <property type="match status" value="1"/>
</dbReference>
<dbReference type="Pfam" id="PF23114">
    <property type="entry name" value="NAD-bd_HRPKS_sdrA"/>
    <property type="match status" value="1"/>
</dbReference>
<dbReference type="CDD" id="cd00833">
    <property type="entry name" value="PKS"/>
    <property type="match status" value="1"/>
</dbReference>
<dbReference type="GO" id="GO:1901336">
    <property type="term" value="P:lactone biosynthetic process"/>
    <property type="evidence" value="ECO:0007669"/>
    <property type="project" value="UniProtKB-ARBA"/>
</dbReference>
<dbReference type="SUPFAM" id="SSF52151">
    <property type="entry name" value="FabD/lysophospholipase-like"/>
    <property type="match status" value="1"/>
</dbReference>
<evidence type="ECO:0000256" key="2">
    <source>
        <dbReference type="ARBA" id="ARBA00022450"/>
    </source>
</evidence>
<dbReference type="InterPro" id="IPR042104">
    <property type="entry name" value="PKS_dehydratase_sf"/>
</dbReference>
<keyword evidence="14" id="KW-1185">Reference proteome</keyword>
<dbReference type="Gene3D" id="3.30.70.3290">
    <property type="match status" value="1"/>
</dbReference>
<evidence type="ECO:0000256" key="4">
    <source>
        <dbReference type="ARBA" id="ARBA00022679"/>
    </source>
</evidence>
<dbReference type="InterPro" id="IPR020807">
    <property type="entry name" value="PKS_DH"/>
</dbReference>
<keyword evidence="7" id="KW-0511">Multifunctional enzyme</keyword>
<proteinExistence type="predicted"/>
<evidence type="ECO:0000256" key="7">
    <source>
        <dbReference type="ARBA" id="ARBA00023268"/>
    </source>
</evidence>
<dbReference type="PROSITE" id="PS52019">
    <property type="entry name" value="PKS_MFAS_DH"/>
    <property type="match status" value="1"/>
</dbReference>
<dbReference type="PANTHER" id="PTHR43775">
    <property type="entry name" value="FATTY ACID SYNTHASE"/>
    <property type="match status" value="1"/>
</dbReference>
<dbReference type="SUPFAM" id="SSF51735">
    <property type="entry name" value="NAD(P)-binding Rossmann-fold domains"/>
    <property type="match status" value="2"/>
</dbReference>
<protein>
    <submittedName>
        <fullName evidence="13">Lovastatin diketide synthase</fullName>
    </submittedName>
</protein>
<evidence type="ECO:0000313" key="14">
    <source>
        <dbReference type="Proteomes" id="UP000801864"/>
    </source>
</evidence>
<dbReference type="Pfam" id="PF00109">
    <property type="entry name" value="ketoacyl-synt"/>
    <property type="match status" value="1"/>
</dbReference>
<dbReference type="Gene3D" id="1.10.1200.10">
    <property type="entry name" value="ACP-like"/>
    <property type="match status" value="1"/>
</dbReference>
<dbReference type="GO" id="GO:0031177">
    <property type="term" value="F:phosphopantetheine binding"/>
    <property type="evidence" value="ECO:0007669"/>
    <property type="project" value="InterPro"/>
</dbReference>
<evidence type="ECO:0000256" key="1">
    <source>
        <dbReference type="ARBA" id="ARBA00005179"/>
    </source>
</evidence>
<dbReference type="PROSITE" id="PS50075">
    <property type="entry name" value="CARRIER"/>
    <property type="match status" value="1"/>
</dbReference>
<dbReference type="SUPFAM" id="SSF47336">
    <property type="entry name" value="ACP-like"/>
    <property type="match status" value="1"/>
</dbReference>
<dbReference type="Pfam" id="PF02801">
    <property type="entry name" value="Ketoacyl-synt_C"/>
    <property type="match status" value="1"/>
</dbReference>
<name>A0A9P4X448_9HYPO</name>
<evidence type="ECO:0000256" key="9">
    <source>
        <dbReference type="PROSITE-ProRule" id="PRU01363"/>
    </source>
</evidence>
<dbReference type="SMART" id="SM00826">
    <property type="entry name" value="PKS_DH"/>
    <property type="match status" value="1"/>
</dbReference>
<comment type="caution">
    <text evidence="9">Lacks conserved residue(s) required for the propagation of feature annotation.</text>
</comment>
<dbReference type="SMART" id="SM00822">
    <property type="entry name" value="PKS_KR"/>
    <property type="match status" value="1"/>
</dbReference>
<dbReference type="FunFam" id="3.40.50.720:FF:000209">
    <property type="entry name" value="Polyketide synthase Pks12"/>
    <property type="match status" value="1"/>
</dbReference>
<feature type="region of interest" description="C-terminal hotdog fold" evidence="9">
    <location>
        <begin position="1172"/>
        <end position="1320"/>
    </location>
</feature>
<dbReference type="InterPro" id="IPR029063">
    <property type="entry name" value="SAM-dependent_MTases_sf"/>
</dbReference>
<evidence type="ECO:0000259" key="12">
    <source>
        <dbReference type="PROSITE" id="PS52019"/>
    </source>
</evidence>
<dbReference type="InterPro" id="IPR013217">
    <property type="entry name" value="Methyltransf_12"/>
</dbReference>
<dbReference type="SMART" id="SM00829">
    <property type="entry name" value="PKS_ER"/>
    <property type="match status" value="1"/>
</dbReference>